<feature type="compositionally biased region" description="Polar residues" evidence="1">
    <location>
        <begin position="26"/>
        <end position="41"/>
    </location>
</feature>
<organism evidence="2 3">
    <name type="scientific">Peribacillus asahii</name>
    <dbReference type="NCBI Taxonomy" id="228899"/>
    <lineage>
        <taxon>Bacteria</taxon>
        <taxon>Bacillati</taxon>
        <taxon>Bacillota</taxon>
        <taxon>Bacilli</taxon>
        <taxon>Bacillales</taxon>
        <taxon>Bacillaceae</taxon>
        <taxon>Peribacillus</taxon>
    </lineage>
</organism>
<dbReference type="AlphaFoldDB" id="A0A3Q9RQI6"/>
<accession>A0A3Q9RQI6</accession>
<dbReference type="KEGG" id="pasa:BAOM_4310"/>
<name>A0A3Q9RQI6_9BACI</name>
<proteinExistence type="predicted"/>
<feature type="region of interest" description="Disordered" evidence="1">
    <location>
        <begin position="26"/>
        <end position="48"/>
    </location>
</feature>
<evidence type="ECO:0000256" key="1">
    <source>
        <dbReference type="SAM" id="MobiDB-lite"/>
    </source>
</evidence>
<sequence length="48" mass="5390">MFAAMIDCFAPFYFSSSDPLAIHEAQNQRFTTENENGSESSRLGEEGR</sequence>
<dbReference type="EMBL" id="CP026095">
    <property type="protein sequence ID" value="AZV44890.1"/>
    <property type="molecule type" value="Genomic_DNA"/>
</dbReference>
<dbReference type="Proteomes" id="UP000283095">
    <property type="component" value="Chromosome"/>
</dbReference>
<gene>
    <name evidence="2" type="ORF">BAOM_4310</name>
</gene>
<evidence type="ECO:0000313" key="3">
    <source>
        <dbReference type="Proteomes" id="UP000283095"/>
    </source>
</evidence>
<reference evidence="2 3" key="1">
    <citation type="submission" date="2018-01" db="EMBL/GenBank/DDBJ databases">
        <title>Bacillus asahii Genome sequencing and assembly.</title>
        <authorList>
            <person name="Jiang H."/>
            <person name="Feng Y."/>
            <person name="Zhao F."/>
            <person name="Lin X."/>
        </authorList>
    </citation>
    <scope>NUCLEOTIDE SEQUENCE [LARGE SCALE GENOMIC DNA]</scope>
    <source>
        <strain evidence="2 3">OM18</strain>
    </source>
</reference>
<evidence type="ECO:0000313" key="2">
    <source>
        <dbReference type="EMBL" id="AZV44890.1"/>
    </source>
</evidence>
<protein>
    <submittedName>
        <fullName evidence="2">Uncharacterized protein</fullName>
    </submittedName>
</protein>